<evidence type="ECO:0008006" key="4">
    <source>
        <dbReference type="Google" id="ProtNLM"/>
    </source>
</evidence>
<protein>
    <recommendedName>
        <fullName evidence="4">DUF2116 family Zn-ribbon domain-containing protein</fullName>
    </recommendedName>
</protein>
<dbReference type="AlphaFoldDB" id="F6BAL6"/>
<dbReference type="GeneID" id="10644368"/>
<name>F6BAL6_METIK</name>
<evidence type="ECO:0000256" key="1">
    <source>
        <dbReference type="SAM" id="Phobius"/>
    </source>
</evidence>
<dbReference type="KEGG" id="mig:Metig_1495"/>
<dbReference type="HOGENOM" id="CLU_202284_0_0_2"/>
<accession>F6BAL6</accession>
<keyword evidence="1" id="KW-0472">Membrane</keyword>
<feature type="transmembrane region" description="Helical" evidence="1">
    <location>
        <begin position="43"/>
        <end position="61"/>
    </location>
</feature>
<reference evidence="2 3" key="1">
    <citation type="submission" date="2011-05" db="EMBL/GenBank/DDBJ databases">
        <title>Complete sequence of Methanotorris igneus Kol 5.</title>
        <authorList>
            <consortium name="US DOE Joint Genome Institute"/>
            <person name="Lucas S."/>
            <person name="Han J."/>
            <person name="Lapidus A."/>
            <person name="Cheng J.-F."/>
            <person name="Goodwin L."/>
            <person name="Pitluck S."/>
            <person name="Peters L."/>
            <person name="Mikhailova N."/>
            <person name="Chertkov O."/>
            <person name="Han C."/>
            <person name="Tapia R."/>
            <person name="Land M."/>
            <person name="Hauser L."/>
            <person name="Kyrpides N."/>
            <person name="Ivanova N."/>
            <person name="Pagani I."/>
            <person name="Sieprawska-Lupa M."/>
            <person name="Whitman W."/>
            <person name="Woyke T."/>
        </authorList>
    </citation>
    <scope>NUCLEOTIDE SEQUENCE [LARGE SCALE GENOMIC DNA]</scope>
    <source>
        <strain evidence="3">DSM 5666 / JCM 11834 / Kol 5</strain>
    </source>
</reference>
<keyword evidence="3" id="KW-1185">Reference proteome</keyword>
<evidence type="ECO:0000313" key="2">
    <source>
        <dbReference type="EMBL" id="AEF97029.1"/>
    </source>
</evidence>
<dbReference type="Proteomes" id="UP000009227">
    <property type="component" value="Chromosome"/>
</dbReference>
<gene>
    <name evidence="2" type="ordered locus">Metig_1495</name>
</gene>
<sequence>MIPPHRHCLNCGISIPPEESFCSQKCKEEFIAKRKKMMRSQQIFFIAMLIIIFAYIAMVLFK</sequence>
<organism evidence="3">
    <name type="scientific">Methanotorris igneus (strain DSM 5666 / JCM 11834 / Kol 5)</name>
    <dbReference type="NCBI Taxonomy" id="880724"/>
    <lineage>
        <taxon>Archaea</taxon>
        <taxon>Methanobacteriati</taxon>
        <taxon>Methanobacteriota</taxon>
        <taxon>Methanomada group</taxon>
        <taxon>Methanococci</taxon>
        <taxon>Methanococcales</taxon>
        <taxon>Methanocaldococcaceae</taxon>
        <taxon>Methanotorris</taxon>
    </lineage>
</organism>
<evidence type="ECO:0000313" key="3">
    <source>
        <dbReference type="Proteomes" id="UP000009227"/>
    </source>
</evidence>
<dbReference type="InterPro" id="IPR019216">
    <property type="entry name" value="DUF2116_treble_clef"/>
</dbReference>
<dbReference type="RefSeq" id="WP_013799623.1">
    <property type="nucleotide sequence ID" value="NC_015562.1"/>
</dbReference>
<dbReference type="Pfam" id="PF09889">
    <property type="entry name" value="DUF2116"/>
    <property type="match status" value="1"/>
</dbReference>
<proteinExistence type="predicted"/>
<keyword evidence="1" id="KW-0812">Transmembrane</keyword>
<dbReference type="PIRSF" id="PIRSF004990">
    <property type="entry name" value="UCP004990"/>
    <property type="match status" value="1"/>
</dbReference>
<dbReference type="STRING" id="880724.Metig_1495"/>
<dbReference type="EMBL" id="CP002737">
    <property type="protein sequence ID" value="AEF97029.1"/>
    <property type="molecule type" value="Genomic_DNA"/>
</dbReference>
<keyword evidence="1" id="KW-1133">Transmembrane helix</keyword>